<feature type="transmembrane region" description="Helical" evidence="11">
    <location>
        <begin position="15"/>
        <end position="34"/>
    </location>
</feature>
<keyword evidence="13" id="KW-1185">Reference proteome</keyword>
<dbReference type="Proteomes" id="UP000728032">
    <property type="component" value="Unassembled WGS sequence"/>
</dbReference>
<dbReference type="OrthoDB" id="6581954at2759"/>
<feature type="binding site" evidence="8">
    <location>
        <position position="298"/>
    </location>
    <ligand>
        <name>Na(+)</name>
        <dbReference type="ChEBI" id="CHEBI:29101"/>
        <label>1</label>
    </ligand>
</feature>
<feature type="transmembrane region" description="Helical" evidence="11">
    <location>
        <begin position="46"/>
        <end position="64"/>
    </location>
</feature>
<feature type="binding site" evidence="8">
    <location>
        <position position="25"/>
    </location>
    <ligand>
        <name>Na(+)</name>
        <dbReference type="ChEBI" id="CHEBI:29101"/>
        <label>1</label>
    </ligand>
</feature>
<protein>
    <recommendedName>
        <fullName evidence="10">Transporter</fullName>
    </recommendedName>
</protein>
<evidence type="ECO:0000256" key="11">
    <source>
        <dbReference type="SAM" id="Phobius"/>
    </source>
</evidence>
<comment type="similarity">
    <text evidence="2 10">Belongs to the sodium:neurotransmitter symporter (SNF) (TC 2.A.22) family.</text>
</comment>
<evidence type="ECO:0000256" key="6">
    <source>
        <dbReference type="ARBA" id="ARBA00022989"/>
    </source>
</evidence>
<evidence type="ECO:0000256" key="9">
    <source>
        <dbReference type="PIRSR" id="PIRSR600175-2"/>
    </source>
</evidence>
<feature type="binding site" evidence="8">
    <location>
        <position position="363"/>
    </location>
    <ligand>
        <name>Na(+)</name>
        <dbReference type="ChEBI" id="CHEBI:29101"/>
        <label>1</label>
    </ligand>
</feature>
<dbReference type="PRINTS" id="PR00176">
    <property type="entry name" value="NANEUSMPORT"/>
</dbReference>
<evidence type="ECO:0000256" key="10">
    <source>
        <dbReference type="RuleBase" id="RU003732"/>
    </source>
</evidence>
<dbReference type="GO" id="GO:0005886">
    <property type="term" value="C:plasma membrane"/>
    <property type="evidence" value="ECO:0007669"/>
    <property type="project" value="TreeGrafter"/>
</dbReference>
<feature type="binding site" evidence="8">
    <location>
        <position position="26"/>
    </location>
    <ligand>
        <name>Na(+)</name>
        <dbReference type="ChEBI" id="CHEBI:29101"/>
        <label>1</label>
    </ligand>
</feature>
<feature type="transmembrane region" description="Helical" evidence="11">
    <location>
        <begin position="107"/>
        <end position="127"/>
    </location>
</feature>
<evidence type="ECO:0000256" key="2">
    <source>
        <dbReference type="ARBA" id="ARBA00006459"/>
    </source>
</evidence>
<feature type="transmembrane region" description="Helical" evidence="11">
    <location>
        <begin position="510"/>
        <end position="529"/>
    </location>
</feature>
<accession>A0A7R9LBY8</accession>
<evidence type="ECO:0000256" key="8">
    <source>
        <dbReference type="PIRSR" id="PIRSR600175-1"/>
    </source>
</evidence>
<feature type="transmembrane region" description="Helical" evidence="11">
    <location>
        <begin position="259"/>
        <end position="280"/>
    </location>
</feature>
<evidence type="ECO:0000313" key="13">
    <source>
        <dbReference type="Proteomes" id="UP000728032"/>
    </source>
</evidence>
<evidence type="ECO:0000256" key="5">
    <source>
        <dbReference type="ARBA" id="ARBA00022847"/>
    </source>
</evidence>
<sequence>MSETEVSREKFTNKFEYFLTSLSYAVGLGNVWRFPYLCFKNGGGSFLIPYLLSLVLIGFSFFVLESSLGQFSSEGPMTVWKISPLFKGIGVAMYCFQLFVMNTYVGIYYNMVVAWAIYYLYATFTALPDLPWTNCNNTWNTDDCHSLSKSESYDENRTLISPSEDNHVLNMSDGIDNLGQLNYHLVICLAIAWILMFLSISRGVKGLGKVAYFTAIFPYIMITILLGRGASLEGAINGVKYYLIPEWEKLKDIGVWSDAASQIFFSLSICMGGVITLSSYNPFKNNCLKDSLIIAVCNSLTSIYAGFAIFSVIGFMATDLNKPIATVVDQGVGLAFIAYPSALSLLPVAPLWSCLFFLMILTLGFGSEMTLIEAIVVTIVDQWPQQLRHRKIWVLAGVCMTMFLSGLFMCSNAGIYILQLMDTYCVPYSALFIALFEVIAVAWVYGINRYMEDMKKMLGFYLFPRHYWKFIYQYFCPLVIAALLILQFVFKTPTKYGIYEFPVYSEAIGWILSVSSIIFIPIFAFYQIFTTGLPYIQSVKSLIQPDPDWYKNINSSGGSSGKAYQESDQIMSI</sequence>
<dbReference type="SUPFAM" id="SSF161070">
    <property type="entry name" value="SNF-like"/>
    <property type="match status" value="1"/>
</dbReference>
<feature type="transmembrane region" description="Helical" evidence="11">
    <location>
        <begin position="392"/>
        <end position="418"/>
    </location>
</feature>
<evidence type="ECO:0000256" key="3">
    <source>
        <dbReference type="ARBA" id="ARBA00022448"/>
    </source>
</evidence>
<feature type="transmembrane region" description="Helical" evidence="11">
    <location>
        <begin position="84"/>
        <end position="100"/>
    </location>
</feature>
<dbReference type="GO" id="GO:0015375">
    <property type="term" value="F:glycine:sodium symporter activity"/>
    <property type="evidence" value="ECO:0007669"/>
    <property type="project" value="TreeGrafter"/>
</dbReference>
<feature type="binding site" evidence="8">
    <location>
        <position position="30"/>
    </location>
    <ligand>
        <name>Na(+)</name>
        <dbReference type="ChEBI" id="CHEBI:29101"/>
        <label>1</label>
    </ligand>
</feature>
<dbReference type="EMBL" id="OC914915">
    <property type="protein sequence ID" value="CAD7637480.1"/>
    <property type="molecule type" value="Genomic_DNA"/>
</dbReference>
<dbReference type="Pfam" id="PF00209">
    <property type="entry name" value="SNF"/>
    <property type="match status" value="1"/>
</dbReference>
<organism evidence="12">
    <name type="scientific">Oppiella nova</name>
    <dbReference type="NCBI Taxonomy" id="334625"/>
    <lineage>
        <taxon>Eukaryota</taxon>
        <taxon>Metazoa</taxon>
        <taxon>Ecdysozoa</taxon>
        <taxon>Arthropoda</taxon>
        <taxon>Chelicerata</taxon>
        <taxon>Arachnida</taxon>
        <taxon>Acari</taxon>
        <taxon>Acariformes</taxon>
        <taxon>Sarcoptiformes</taxon>
        <taxon>Oribatida</taxon>
        <taxon>Brachypylina</taxon>
        <taxon>Oppioidea</taxon>
        <taxon>Oppiidae</taxon>
        <taxon>Oppiella</taxon>
    </lineage>
</organism>
<evidence type="ECO:0000256" key="7">
    <source>
        <dbReference type="ARBA" id="ARBA00023136"/>
    </source>
</evidence>
<proteinExistence type="inferred from homology"/>
<feature type="transmembrane region" description="Helical" evidence="11">
    <location>
        <begin position="430"/>
        <end position="450"/>
    </location>
</feature>
<keyword evidence="6 11" id="KW-1133">Transmembrane helix</keyword>
<evidence type="ECO:0000256" key="4">
    <source>
        <dbReference type="ARBA" id="ARBA00022692"/>
    </source>
</evidence>
<dbReference type="InterPro" id="IPR037272">
    <property type="entry name" value="SNS_sf"/>
</dbReference>
<keyword evidence="4 10" id="KW-0812">Transmembrane</keyword>
<keyword evidence="8" id="KW-0479">Metal-binding</keyword>
<dbReference type="GO" id="GO:0046872">
    <property type="term" value="F:metal ion binding"/>
    <property type="evidence" value="ECO:0007669"/>
    <property type="project" value="UniProtKB-KW"/>
</dbReference>
<keyword evidence="7 11" id="KW-0472">Membrane</keyword>
<dbReference type="InterPro" id="IPR000175">
    <property type="entry name" value="Na/ntran_symport"/>
</dbReference>
<dbReference type="NCBIfam" id="NF037979">
    <property type="entry name" value="Na_transp"/>
    <property type="match status" value="1"/>
</dbReference>
<feature type="transmembrane region" description="Helical" evidence="11">
    <location>
        <begin position="292"/>
        <end position="317"/>
    </location>
</feature>
<reference evidence="12" key="1">
    <citation type="submission" date="2020-11" db="EMBL/GenBank/DDBJ databases">
        <authorList>
            <person name="Tran Van P."/>
        </authorList>
    </citation>
    <scope>NUCLEOTIDE SEQUENCE</scope>
</reference>
<keyword evidence="9" id="KW-1015">Disulfide bond</keyword>
<comment type="subcellular location">
    <subcellularLocation>
        <location evidence="1">Membrane</location>
        <topology evidence="1">Multi-pass membrane protein</topology>
    </subcellularLocation>
</comment>
<dbReference type="AlphaFoldDB" id="A0A7R9LBY8"/>
<dbReference type="PANTHER" id="PTHR11616:SF240">
    <property type="entry name" value="BLOATED TUBULES, ISOFORM B-RELATED"/>
    <property type="match status" value="1"/>
</dbReference>
<feature type="binding site" evidence="8">
    <location>
        <position position="266"/>
    </location>
    <ligand>
        <name>Na(+)</name>
        <dbReference type="ChEBI" id="CHEBI:29101"/>
        <label>1</label>
    </ligand>
</feature>
<dbReference type="PANTHER" id="PTHR11616">
    <property type="entry name" value="SODIUM/CHLORIDE DEPENDENT TRANSPORTER"/>
    <property type="match status" value="1"/>
</dbReference>
<gene>
    <name evidence="12" type="ORF">ONB1V03_LOCUS838</name>
</gene>
<evidence type="ECO:0000313" key="12">
    <source>
        <dbReference type="EMBL" id="CAD7637480.1"/>
    </source>
</evidence>
<dbReference type="PROSITE" id="PS50267">
    <property type="entry name" value="NA_NEUROTRAN_SYMP_3"/>
    <property type="match status" value="1"/>
</dbReference>
<feature type="disulfide bond" evidence="9">
    <location>
        <begin position="135"/>
        <end position="144"/>
    </location>
</feature>
<dbReference type="EMBL" id="CAJPVJ010000090">
    <property type="protein sequence ID" value="CAG2160623.1"/>
    <property type="molecule type" value="Genomic_DNA"/>
</dbReference>
<keyword evidence="5 10" id="KW-0769">Symport</keyword>
<feature type="transmembrane region" description="Helical" evidence="11">
    <location>
        <begin position="210"/>
        <end position="230"/>
    </location>
</feature>
<name>A0A7R9LBY8_9ACAR</name>
<feature type="binding site" evidence="8">
    <location>
        <position position="367"/>
    </location>
    <ligand>
        <name>Na(+)</name>
        <dbReference type="ChEBI" id="CHEBI:29101"/>
        <label>1</label>
    </ligand>
</feature>
<keyword evidence="8" id="KW-0915">Sodium</keyword>
<keyword evidence="3 10" id="KW-0813">Transport</keyword>
<dbReference type="PROSITE" id="PS00610">
    <property type="entry name" value="NA_NEUROTRAN_SYMP_1"/>
    <property type="match status" value="1"/>
</dbReference>
<feature type="transmembrane region" description="Helical" evidence="11">
    <location>
        <begin position="471"/>
        <end position="490"/>
    </location>
</feature>
<evidence type="ECO:0000256" key="1">
    <source>
        <dbReference type="ARBA" id="ARBA00004141"/>
    </source>
</evidence>
<feature type="transmembrane region" description="Helical" evidence="11">
    <location>
        <begin position="181"/>
        <end position="198"/>
    </location>
</feature>